<sequence length="142" mass="15925">MVSRSHIATRKTKGFSKRAKTTDYVSTCIPTHDVQLPSNKSATHTVPVLIFASYDDTLGPTFPCMICGYRATNTCTHTFCGLTRGITLVFVADLRSSTKDFRTICGHWFCLPKAPQARLLPTCSSSQFIFPNREDRTVWRQS</sequence>
<evidence type="ECO:0000313" key="1">
    <source>
        <dbReference type="EMBL" id="KAK7488112.1"/>
    </source>
</evidence>
<accession>A0ABD0KMI5</accession>
<gene>
    <name evidence="1" type="ORF">BaRGS_00020703</name>
</gene>
<keyword evidence="2" id="KW-1185">Reference proteome</keyword>
<dbReference type="AlphaFoldDB" id="A0ABD0KMI5"/>
<comment type="caution">
    <text evidence="1">The sequence shown here is derived from an EMBL/GenBank/DDBJ whole genome shotgun (WGS) entry which is preliminary data.</text>
</comment>
<protein>
    <submittedName>
        <fullName evidence="1">Uncharacterized protein</fullName>
    </submittedName>
</protein>
<proteinExistence type="predicted"/>
<name>A0ABD0KMI5_9CAEN</name>
<dbReference type="Proteomes" id="UP001519460">
    <property type="component" value="Unassembled WGS sequence"/>
</dbReference>
<organism evidence="1 2">
    <name type="scientific">Batillaria attramentaria</name>
    <dbReference type="NCBI Taxonomy" id="370345"/>
    <lineage>
        <taxon>Eukaryota</taxon>
        <taxon>Metazoa</taxon>
        <taxon>Spiralia</taxon>
        <taxon>Lophotrochozoa</taxon>
        <taxon>Mollusca</taxon>
        <taxon>Gastropoda</taxon>
        <taxon>Caenogastropoda</taxon>
        <taxon>Sorbeoconcha</taxon>
        <taxon>Cerithioidea</taxon>
        <taxon>Batillariidae</taxon>
        <taxon>Batillaria</taxon>
    </lineage>
</organism>
<dbReference type="EMBL" id="JACVVK020000155">
    <property type="protein sequence ID" value="KAK7488112.1"/>
    <property type="molecule type" value="Genomic_DNA"/>
</dbReference>
<reference evidence="1 2" key="1">
    <citation type="journal article" date="2023" name="Sci. Data">
        <title>Genome assembly of the Korean intertidal mud-creeper Batillaria attramentaria.</title>
        <authorList>
            <person name="Patra A.K."/>
            <person name="Ho P.T."/>
            <person name="Jun S."/>
            <person name="Lee S.J."/>
            <person name="Kim Y."/>
            <person name="Won Y.J."/>
        </authorList>
    </citation>
    <scope>NUCLEOTIDE SEQUENCE [LARGE SCALE GENOMIC DNA]</scope>
    <source>
        <strain evidence="1">Wonlab-2016</strain>
    </source>
</reference>
<evidence type="ECO:0000313" key="2">
    <source>
        <dbReference type="Proteomes" id="UP001519460"/>
    </source>
</evidence>